<accession>A0A1H4H9J6</accession>
<dbReference type="AlphaFoldDB" id="A0A1H4H9J6"/>
<gene>
    <name evidence="2" type="ORF">SAMN04487924_1515</name>
</gene>
<keyword evidence="1" id="KW-0812">Transmembrane</keyword>
<sequence>MNTFWKITLGFMIGVVCTLATLIVMGTGYNDNAEHKPTEYKNRVLQFQSDEETPRHNIHSFELSTKNGIIKLHTYMSKDSVQILMGRPQSTDIQDIGGMGVYETWKYKGRNQYVDEFTLRFKDGELESVHQYRE</sequence>
<dbReference type="Proteomes" id="UP000183040">
    <property type="component" value="Unassembled WGS sequence"/>
</dbReference>
<evidence type="ECO:0000313" key="2">
    <source>
        <dbReference type="EMBL" id="SEB18507.1"/>
    </source>
</evidence>
<protein>
    <submittedName>
        <fullName evidence="2">Uncharacterized protein</fullName>
    </submittedName>
</protein>
<organism evidence="2 3">
    <name type="scientific">Bacteroides xylanisolvens</name>
    <dbReference type="NCBI Taxonomy" id="371601"/>
    <lineage>
        <taxon>Bacteria</taxon>
        <taxon>Pseudomonadati</taxon>
        <taxon>Bacteroidota</taxon>
        <taxon>Bacteroidia</taxon>
        <taxon>Bacteroidales</taxon>
        <taxon>Bacteroidaceae</taxon>
        <taxon>Bacteroides</taxon>
    </lineage>
</organism>
<dbReference type="RefSeq" id="WP_074708840.1">
    <property type="nucleotide sequence ID" value="NZ_FNRP01000051.1"/>
</dbReference>
<dbReference type="EMBL" id="FNRP01000051">
    <property type="protein sequence ID" value="SEB18507.1"/>
    <property type="molecule type" value="Genomic_DNA"/>
</dbReference>
<evidence type="ECO:0000313" key="3">
    <source>
        <dbReference type="Proteomes" id="UP000183040"/>
    </source>
</evidence>
<proteinExistence type="predicted"/>
<keyword evidence="1" id="KW-0472">Membrane</keyword>
<feature type="transmembrane region" description="Helical" evidence="1">
    <location>
        <begin position="7"/>
        <end position="29"/>
    </location>
</feature>
<keyword evidence="1" id="KW-1133">Transmembrane helix</keyword>
<evidence type="ECO:0000256" key="1">
    <source>
        <dbReference type="SAM" id="Phobius"/>
    </source>
</evidence>
<reference evidence="2 3" key="1">
    <citation type="submission" date="2016-10" db="EMBL/GenBank/DDBJ databases">
        <authorList>
            <person name="de Groot N.N."/>
        </authorList>
    </citation>
    <scope>NUCLEOTIDE SEQUENCE [LARGE SCALE GENOMIC DNA]</scope>
    <source>
        <strain evidence="2 3">NLAE-zl-G339</strain>
    </source>
</reference>
<name>A0A1H4H9J6_9BACE</name>